<feature type="domain" description="Fe/B12 periplasmic-binding" evidence="16">
    <location>
        <begin position="52"/>
        <end position="306"/>
    </location>
</feature>
<sequence>MLRSLFYERGDFIVKFKKIIVLSAALLLLAGCGSPKSAADETSTKKMEQEKRVVTTTVATTEIMAKLNVDLVGIPTSSKKLPERYAKVQKTGSPMSPDLEIIRSLKPDVVLATKTLEADLKDGFEQAQLKAEFLDFRSISSMEDEITKLGKTLEREKEAKVLNETLSQHVSNIKAEVAGKKQPTVLILMGIPGSYLVVTEHAYIGDLVKIAGGKNIIQDQPQEYLASNTEFLQKSNPDIILRASHGMPKEVVEMFDKEFKDNDIWKHFNAVKNGRVYDLDENLFGMTASLNAPDALDKTVEYLYEK</sequence>
<dbReference type="AlphaFoldDB" id="A0A291KI21"/>
<evidence type="ECO:0000256" key="4">
    <source>
        <dbReference type="ARBA" id="ARBA00022448"/>
    </source>
</evidence>
<dbReference type="PANTHER" id="PTHR30535:SF36">
    <property type="entry name" value="HIGH-AFFINITY HEME UPTAKE SYSTEM PROTEIN ISDE"/>
    <property type="match status" value="1"/>
</dbReference>
<keyword evidence="8 15" id="KW-0732">Signal</keyword>
<keyword evidence="12" id="KW-0449">Lipoprotein</keyword>
<evidence type="ECO:0000256" key="7">
    <source>
        <dbReference type="ARBA" id="ARBA00022723"/>
    </source>
</evidence>
<dbReference type="GO" id="GO:0015886">
    <property type="term" value="P:heme transport"/>
    <property type="evidence" value="ECO:0007669"/>
    <property type="project" value="InterPro"/>
</dbReference>
<evidence type="ECO:0000256" key="11">
    <source>
        <dbReference type="ARBA" id="ARBA00023139"/>
    </source>
</evidence>
<feature type="signal peptide" evidence="15">
    <location>
        <begin position="1"/>
        <end position="38"/>
    </location>
</feature>
<dbReference type="KEGG" id="bths:CNY62_10210"/>
<dbReference type="EMBL" id="CP023483">
    <property type="protein sequence ID" value="ATF26728.1"/>
    <property type="molecule type" value="Genomic_DNA"/>
</dbReference>
<evidence type="ECO:0000256" key="14">
    <source>
        <dbReference type="ARBA" id="ARBA00031463"/>
    </source>
</evidence>
<dbReference type="SUPFAM" id="SSF53807">
    <property type="entry name" value="Helical backbone' metal receptor"/>
    <property type="match status" value="1"/>
</dbReference>
<comment type="similarity">
    <text evidence="2">Belongs to the bacterial solute-binding protein 8 family.</text>
</comment>
<accession>A0A291KI21</accession>
<gene>
    <name evidence="17" type="primary">isdE</name>
    <name evidence="17" type="ORF">CNY62_10210</name>
</gene>
<dbReference type="InterPro" id="IPR054828">
    <property type="entry name" value="Vit_B12_bind_prot"/>
</dbReference>
<dbReference type="OrthoDB" id="66025at2"/>
<evidence type="ECO:0000256" key="9">
    <source>
        <dbReference type="ARBA" id="ARBA00023004"/>
    </source>
</evidence>
<keyword evidence="10" id="KW-0472">Membrane</keyword>
<proteinExistence type="inferred from homology"/>
<keyword evidence="9" id="KW-0408">Iron</keyword>
<dbReference type="NCBIfam" id="TIGR03659">
    <property type="entry name" value="IsdE"/>
    <property type="match status" value="1"/>
</dbReference>
<dbReference type="InterPro" id="IPR002491">
    <property type="entry name" value="ABC_transptr_periplasmic_BD"/>
</dbReference>
<protein>
    <recommendedName>
        <fullName evidence="3">High-affinity heme uptake system protein IsdE</fullName>
    </recommendedName>
    <alternativeName>
        <fullName evidence="14">Iron-regulated surface determinant protein E</fullName>
    </alternativeName>
    <alternativeName>
        <fullName evidence="13">Staphylococcal iron-regulated protein F</fullName>
    </alternativeName>
</protein>
<dbReference type="GO" id="GO:0071281">
    <property type="term" value="P:cellular response to iron ion"/>
    <property type="evidence" value="ECO:0007669"/>
    <property type="project" value="TreeGrafter"/>
</dbReference>
<evidence type="ECO:0000313" key="17">
    <source>
        <dbReference type="EMBL" id="ATF26728.1"/>
    </source>
</evidence>
<dbReference type="NCBIfam" id="NF038402">
    <property type="entry name" value="TroA_like"/>
    <property type="match status" value="1"/>
</dbReference>
<dbReference type="InterPro" id="IPR019957">
    <property type="entry name" value="ABC_transptr_haem-bd_IsdE"/>
</dbReference>
<dbReference type="Gene3D" id="3.40.50.1980">
    <property type="entry name" value="Nitrogenase molybdenum iron protein domain"/>
    <property type="match status" value="2"/>
</dbReference>
<dbReference type="RefSeq" id="WP_096699413.1">
    <property type="nucleotide sequence ID" value="NZ_CP023483.1"/>
</dbReference>
<organism evidence="17 18">
    <name type="scientific">Brochothrix thermosphacta</name>
    <name type="common">Microbacterium thermosphactum</name>
    <dbReference type="NCBI Taxonomy" id="2756"/>
    <lineage>
        <taxon>Bacteria</taxon>
        <taxon>Bacillati</taxon>
        <taxon>Bacillota</taxon>
        <taxon>Bacilli</taxon>
        <taxon>Bacillales</taxon>
        <taxon>Listeriaceae</taxon>
        <taxon>Brochothrix</taxon>
    </lineage>
</organism>
<comment type="cofactor">
    <cofactor evidence="1">
        <name>heme b</name>
        <dbReference type="ChEBI" id="CHEBI:60344"/>
    </cofactor>
</comment>
<keyword evidence="4" id="KW-0813">Transport</keyword>
<evidence type="ECO:0000259" key="16">
    <source>
        <dbReference type="PROSITE" id="PS50983"/>
    </source>
</evidence>
<evidence type="ECO:0000256" key="1">
    <source>
        <dbReference type="ARBA" id="ARBA00001970"/>
    </source>
</evidence>
<keyword evidence="11" id="KW-0564">Palmitate</keyword>
<dbReference type="GO" id="GO:0016020">
    <property type="term" value="C:membrane"/>
    <property type="evidence" value="ECO:0007669"/>
    <property type="project" value="InterPro"/>
</dbReference>
<dbReference type="Pfam" id="PF01497">
    <property type="entry name" value="Peripla_BP_2"/>
    <property type="match status" value="1"/>
</dbReference>
<evidence type="ECO:0000256" key="12">
    <source>
        <dbReference type="ARBA" id="ARBA00023288"/>
    </source>
</evidence>
<dbReference type="STRING" id="2756.BFR44_10600"/>
<evidence type="ECO:0000256" key="10">
    <source>
        <dbReference type="ARBA" id="ARBA00023136"/>
    </source>
</evidence>
<reference evidence="17 18" key="1">
    <citation type="submission" date="2017-09" db="EMBL/GenBank/DDBJ databases">
        <title>Complete Genome Sequences of Two Strains of the Meat Spoilage Bacterium Brochothrix thermosphacta Isolated from Ground Chicken.</title>
        <authorList>
            <person name="Paoli G.C."/>
            <person name="Wijey C."/>
            <person name="Chen C.-Y."/>
            <person name="Nguyen L."/>
            <person name="Yan X."/>
            <person name="Irwin P.L."/>
        </authorList>
    </citation>
    <scope>NUCLEOTIDE SEQUENCE [LARGE SCALE GENOMIC DNA]</scope>
    <source>
        <strain evidence="17 18">BI</strain>
    </source>
</reference>
<keyword evidence="18" id="KW-1185">Reference proteome</keyword>
<dbReference type="GO" id="GO:0046872">
    <property type="term" value="F:metal ion binding"/>
    <property type="evidence" value="ECO:0007669"/>
    <property type="project" value="UniProtKB-KW"/>
</dbReference>
<keyword evidence="7" id="KW-0479">Metal-binding</keyword>
<dbReference type="Proteomes" id="UP000243591">
    <property type="component" value="Chromosome"/>
</dbReference>
<evidence type="ECO:0000256" key="2">
    <source>
        <dbReference type="ARBA" id="ARBA00008814"/>
    </source>
</evidence>
<evidence type="ECO:0000256" key="3">
    <source>
        <dbReference type="ARBA" id="ARBA00015862"/>
    </source>
</evidence>
<evidence type="ECO:0000256" key="5">
    <source>
        <dbReference type="ARBA" id="ARBA00022475"/>
    </source>
</evidence>
<evidence type="ECO:0000256" key="6">
    <source>
        <dbReference type="ARBA" id="ARBA00022617"/>
    </source>
</evidence>
<feature type="chain" id="PRO_5030043030" description="High-affinity heme uptake system protein IsdE" evidence="15">
    <location>
        <begin position="39"/>
        <end position="306"/>
    </location>
</feature>
<evidence type="ECO:0000256" key="13">
    <source>
        <dbReference type="ARBA" id="ARBA00031148"/>
    </source>
</evidence>
<dbReference type="GO" id="GO:0020037">
    <property type="term" value="F:heme binding"/>
    <property type="evidence" value="ECO:0007669"/>
    <property type="project" value="InterPro"/>
</dbReference>
<dbReference type="PANTHER" id="PTHR30535">
    <property type="entry name" value="VITAMIN B12-BINDING PROTEIN"/>
    <property type="match status" value="1"/>
</dbReference>
<keyword evidence="5" id="KW-1003">Cell membrane</keyword>
<dbReference type="PROSITE" id="PS51257">
    <property type="entry name" value="PROKAR_LIPOPROTEIN"/>
    <property type="match status" value="1"/>
</dbReference>
<keyword evidence="6" id="KW-0349">Heme</keyword>
<dbReference type="InterPro" id="IPR050902">
    <property type="entry name" value="ABC_Transporter_SBP"/>
</dbReference>
<evidence type="ECO:0000256" key="15">
    <source>
        <dbReference type="SAM" id="SignalP"/>
    </source>
</evidence>
<evidence type="ECO:0000313" key="18">
    <source>
        <dbReference type="Proteomes" id="UP000243591"/>
    </source>
</evidence>
<dbReference type="PROSITE" id="PS50983">
    <property type="entry name" value="FE_B12_PBP"/>
    <property type="match status" value="1"/>
</dbReference>
<name>A0A291KI21_BROTH</name>
<evidence type="ECO:0000256" key="8">
    <source>
        <dbReference type="ARBA" id="ARBA00022729"/>
    </source>
</evidence>